<dbReference type="Proteomes" id="UP000708148">
    <property type="component" value="Unassembled WGS sequence"/>
</dbReference>
<dbReference type="InterPro" id="IPR010614">
    <property type="entry name" value="RAD3-like_helicase_DEAD"/>
</dbReference>
<evidence type="ECO:0000256" key="13">
    <source>
        <dbReference type="SAM" id="MobiDB-lite"/>
    </source>
</evidence>
<evidence type="ECO:0000256" key="9">
    <source>
        <dbReference type="ARBA" id="ARBA00023004"/>
    </source>
</evidence>
<dbReference type="InterPro" id="IPR045028">
    <property type="entry name" value="DinG/Rad3-like"/>
</dbReference>
<reference evidence="15" key="1">
    <citation type="submission" date="2020-12" db="EMBL/GenBank/DDBJ databases">
        <authorList>
            <person name="Iha C."/>
        </authorList>
    </citation>
    <scope>NUCLEOTIDE SEQUENCE</scope>
</reference>
<keyword evidence="9" id="KW-0408">Iron</keyword>
<dbReference type="GO" id="GO:0046872">
    <property type="term" value="F:metal ion binding"/>
    <property type="evidence" value="ECO:0007669"/>
    <property type="project" value="UniProtKB-KW"/>
</dbReference>
<dbReference type="Gene3D" id="3.40.50.300">
    <property type="entry name" value="P-loop containing nucleotide triphosphate hydrolases"/>
    <property type="match status" value="3"/>
</dbReference>
<dbReference type="SUPFAM" id="SSF52540">
    <property type="entry name" value="P-loop containing nucleoside triphosphate hydrolases"/>
    <property type="match status" value="2"/>
</dbReference>
<accession>A0A8S1ITY8</accession>
<evidence type="ECO:0000256" key="3">
    <source>
        <dbReference type="ARBA" id="ARBA00008435"/>
    </source>
</evidence>
<feature type="compositionally biased region" description="Basic residues" evidence="13">
    <location>
        <begin position="128"/>
        <end position="137"/>
    </location>
</feature>
<keyword evidence="8" id="KW-0067">ATP-binding</keyword>
<keyword evidence="4" id="KW-0479">Metal-binding</keyword>
<name>A0A8S1ITY8_9CHLO</name>
<dbReference type="PROSITE" id="PS51193">
    <property type="entry name" value="HELICASE_ATP_BIND_2"/>
    <property type="match status" value="1"/>
</dbReference>
<dbReference type="OrthoDB" id="267079at2759"/>
<proteinExistence type="inferred from homology"/>
<dbReference type="InterPro" id="IPR027417">
    <property type="entry name" value="P-loop_NTPase"/>
</dbReference>
<evidence type="ECO:0000256" key="4">
    <source>
        <dbReference type="ARBA" id="ARBA00022723"/>
    </source>
</evidence>
<dbReference type="InterPro" id="IPR006554">
    <property type="entry name" value="Helicase-like_DEXD_c2"/>
</dbReference>
<dbReference type="NCBIfam" id="TIGR00604">
    <property type="entry name" value="rad3"/>
    <property type="match status" value="1"/>
</dbReference>
<feature type="region of interest" description="Disordered" evidence="13">
    <location>
        <begin position="121"/>
        <end position="189"/>
    </location>
</feature>
<evidence type="ECO:0000256" key="8">
    <source>
        <dbReference type="ARBA" id="ARBA00022840"/>
    </source>
</evidence>
<dbReference type="GO" id="GO:0016818">
    <property type="term" value="F:hydrolase activity, acting on acid anhydrides, in phosphorus-containing anhydrides"/>
    <property type="evidence" value="ECO:0007669"/>
    <property type="project" value="InterPro"/>
</dbReference>
<feature type="compositionally biased region" description="Basic residues" evidence="13">
    <location>
        <begin position="144"/>
        <end position="156"/>
    </location>
</feature>
<evidence type="ECO:0000256" key="2">
    <source>
        <dbReference type="ARBA" id="ARBA00004123"/>
    </source>
</evidence>
<comment type="cofactor">
    <cofactor evidence="1">
        <name>[4Fe-4S] cluster</name>
        <dbReference type="ChEBI" id="CHEBI:49883"/>
    </cofactor>
</comment>
<dbReference type="GO" id="GO:0005524">
    <property type="term" value="F:ATP binding"/>
    <property type="evidence" value="ECO:0007669"/>
    <property type="project" value="UniProtKB-KW"/>
</dbReference>
<dbReference type="GO" id="GO:0005634">
    <property type="term" value="C:nucleus"/>
    <property type="evidence" value="ECO:0007669"/>
    <property type="project" value="UniProtKB-SubCell"/>
</dbReference>
<comment type="similarity">
    <text evidence="3">Belongs to the DEAD box helicase family. DEAH subfamily. DDX11/CHL1 sub-subfamily.</text>
</comment>
<feature type="region of interest" description="Disordered" evidence="13">
    <location>
        <begin position="267"/>
        <end position="290"/>
    </location>
</feature>
<dbReference type="Pfam" id="PF06733">
    <property type="entry name" value="DEAD_2"/>
    <property type="match status" value="1"/>
</dbReference>
<feature type="compositionally biased region" description="Basic and acidic residues" evidence="13">
    <location>
        <begin position="14"/>
        <end position="26"/>
    </location>
</feature>
<feature type="compositionally biased region" description="Low complexity" evidence="13">
    <location>
        <begin position="168"/>
        <end position="183"/>
    </location>
</feature>
<keyword evidence="12" id="KW-0539">Nucleus</keyword>
<sequence>MGDGEVGGAGAPRAGDDGRGSLDDGRGPSTGTSPRGDSFPAFPFTPYSIQLDFMRELYALLEHGGIGLFESPTGTGKTLSMICSTLRWLEDVRKRDAEKEWEQQENVGGGDLPDWLTAQGNEREAQRRLQKKNKMVKRLNAARARVKRKSSAKQRHATGSGDDEFLIDTGSEGTGSDTSSESDVSNCGSDDVALTTRRQIVFCSRTHSQLSQFVGELKRTCFAGRISVAALASRKGLCVNPEVTKLKTISRINERCMDMKAKRCTVQATAKQRIGSPSKQRSKKKNSSCPFLQRDEHSQRKFVETVLALPMDIEDLSKLGRQRGTCPYYGVRRAVPEADVLLVPYSTLLQPDTRRSLGIRLSQSVVIIDEAHNLVDAVNASHSACLTGEDTKVAISMITSYFDRFSSRLSPENSNNVQELRRAGKALREAIERAGDHRQIHSVDDFVCAAGLDNMNMCKLVRWAHESKLAFKASRYAESLLAQNPNTMGSACRLDAIHSLCSFVTTLTNDSEDGRIVVDPKGAVSGSDSCAGMLKFVLLNPAKQFEQVVQQAHAVVLASGTLSPTGLLVNQLFPRAAPESIRQFSCGHVIEANRLLVLAAAKGPGGVRLDFRHEQKGSQVMMDEAGRLLLNICTIVPEGVIAFVPSFAYAEQLRSRWSATESLGKLSSKTRVYWEPKAATEVERVLSQYRQSVVREGGRALLICVVGAKMSEGINFGDGLGRCVVVMGLPYPNAMDVELQERMRYIDAVSGAAVGIETASTGRTATGREYYNDLCMKAVNQSIGRVIRHRDDYAAIVLADHRYVGPRGPDGAAWPIRKLPGWIQRSLTSVEEFGAAYSKLFQFFKAFRLPAPAADYGGS</sequence>
<dbReference type="AlphaFoldDB" id="A0A8S1ITY8"/>
<dbReference type="GO" id="GO:0006139">
    <property type="term" value="P:nucleobase-containing compound metabolic process"/>
    <property type="evidence" value="ECO:0007669"/>
    <property type="project" value="InterPro"/>
</dbReference>
<keyword evidence="6" id="KW-0378">Hydrolase</keyword>
<dbReference type="Pfam" id="PF13307">
    <property type="entry name" value="Helicase_C_2"/>
    <property type="match status" value="1"/>
</dbReference>
<dbReference type="SMART" id="SM00488">
    <property type="entry name" value="DEXDc2"/>
    <property type="match status" value="1"/>
</dbReference>
<evidence type="ECO:0000259" key="14">
    <source>
        <dbReference type="PROSITE" id="PS51193"/>
    </source>
</evidence>
<dbReference type="InterPro" id="IPR014013">
    <property type="entry name" value="Helic_SF1/SF2_ATP-bd_DinG/Rad3"/>
</dbReference>
<keyword evidence="11" id="KW-0413">Isomerase</keyword>
<dbReference type="EMBL" id="CAJHUC010000662">
    <property type="protein sequence ID" value="CAD7697460.1"/>
    <property type="molecule type" value="Genomic_DNA"/>
</dbReference>
<comment type="caution">
    <text evidence="15">The sequence shown here is derived from an EMBL/GenBank/DDBJ whole genome shotgun (WGS) entry which is preliminary data.</text>
</comment>
<dbReference type="InterPro" id="IPR013020">
    <property type="entry name" value="Rad3/Chl1-like"/>
</dbReference>
<dbReference type="GO" id="GO:0051536">
    <property type="term" value="F:iron-sulfur cluster binding"/>
    <property type="evidence" value="ECO:0007669"/>
    <property type="project" value="UniProtKB-KW"/>
</dbReference>
<feature type="domain" description="Helicase ATP-binding" evidence="14">
    <location>
        <begin position="36"/>
        <end position="444"/>
    </location>
</feature>
<dbReference type="GO" id="GO:0003677">
    <property type="term" value="F:DNA binding"/>
    <property type="evidence" value="ECO:0007669"/>
    <property type="project" value="InterPro"/>
</dbReference>
<organism evidence="15 16">
    <name type="scientific">Ostreobium quekettii</name>
    <dbReference type="NCBI Taxonomy" id="121088"/>
    <lineage>
        <taxon>Eukaryota</taxon>
        <taxon>Viridiplantae</taxon>
        <taxon>Chlorophyta</taxon>
        <taxon>core chlorophytes</taxon>
        <taxon>Ulvophyceae</taxon>
        <taxon>TCBD clade</taxon>
        <taxon>Bryopsidales</taxon>
        <taxon>Ostreobineae</taxon>
        <taxon>Ostreobiaceae</taxon>
        <taxon>Ostreobium</taxon>
    </lineage>
</organism>
<dbReference type="PANTHER" id="PTHR11472:SF41">
    <property type="entry name" value="ATP-DEPENDENT DNA HELICASE DDX11-RELATED"/>
    <property type="match status" value="1"/>
</dbReference>
<evidence type="ECO:0000256" key="12">
    <source>
        <dbReference type="ARBA" id="ARBA00023242"/>
    </source>
</evidence>
<keyword evidence="5" id="KW-0547">Nucleotide-binding</keyword>
<evidence type="ECO:0000313" key="15">
    <source>
        <dbReference type="EMBL" id="CAD7697460.1"/>
    </source>
</evidence>
<evidence type="ECO:0000256" key="11">
    <source>
        <dbReference type="ARBA" id="ARBA00023235"/>
    </source>
</evidence>
<dbReference type="InterPro" id="IPR006555">
    <property type="entry name" value="ATP-dep_Helicase_C"/>
</dbReference>
<evidence type="ECO:0000256" key="7">
    <source>
        <dbReference type="ARBA" id="ARBA00022806"/>
    </source>
</evidence>
<dbReference type="GO" id="GO:0003678">
    <property type="term" value="F:DNA helicase activity"/>
    <property type="evidence" value="ECO:0007669"/>
    <property type="project" value="InterPro"/>
</dbReference>
<evidence type="ECO:0000256" key="6">
    <source>
        <dbReference type="ARBA" id="ARBA00022801"/>
    </source>
</evidence>
<dbReference type="SMART" id="SM00491">
    <property type="entry name" value="HELICc2"/>
    <property type="match status" value="1"/>
</dbReference>
<comment type="subcellular location">
    <subcellularLocation>
        <location evidence="2">Nucleus</location>
    </subcellularLocation>
</comment>
<dbReference type="GO" id="GO:0034085">
    <property type="term" value="P:establishment of sister chromatid cohesion"/>
    <property type="evidence" value="ECO:0007669"/>
    <property type="project" value="TreeGrafter"/>
</dbReference>
<dbReference type="PANTHER" id="PTHR11472">
    <property type="entry name" value="DNA REPAIR DEAD HELICASE RAD3/XP-D SUBFAMILY MEMBER"/>
    <property type="match status" value="1"/>
</dbReference>
<evidence type="ECO:0000313" key="16">
    <source>
        <dbReference type="Proteomes" id="UP000708148"/>
    </source>
</evidence>
<evidence type="ECO:0000256" key="5">
    <source>
        <dbReference type="ARBA" id="ARBA00022741"/>
    </source>
</evidence>
<dbReference type="CDD" id="cd18788">
    <property type="entry name" value="SF2_C_XPD"/>
    <property type="match status" value="1"/>
</dbReference>
<keyword evidence="16" id="KW-1185">Reference proteome</keyword>
<gene>
    <name evidence="15" type="ORF">OSTQU699_LOCUS2821</name>
</gene>
<feature type="compositionally biased region" description="Polar residues" evidence="13">
    <location>
        <begin position="267"/>
        <end position="279"/>
    </location>
</feature>
<evidence type="ECO:0000256" key="1">
    <source>
        <dbReference type="ARBA" id="ARBA00001966"/>
    </source>
</evidence>
<protein>
    <recommendedName>
        <fullName evidence="14">Helicase ATP-binding domain-containing protein</fullName>
    </recommendedName>
</protein>
<evidence type="ECO:0000256" key="10">
    <source>
        <dbReference type="ARBA" id="ARBA00023014"/>
    </source>
</evidence>
<keyword evidence="7" id="KW-0347">Helicase</keyword>
<keyword evidence="10" id="KW-0411">Iron-sulfur</keyword>
<feature type="region of interest" description="Disordered" evidence="13">
    <location>
        <begin position="1"/>
        <end position="41"/>
    </location>
</feature>
<feature type="compositionally biased region" description="Gly residues" evidence="13">
    <location>
        <begin position="1"/>
        <end position="10"/>
    </location>
</feature>